<dbReference type="InterPro" id="IPR017871">
    <property type="entry name" value="ABC_transporter-like_CS"/>
</dbReference>
<evidence type="ECO:0000256" key="6">
    <source>
        <dbReference type="ARBA" id="ARBA00022989"/>
    </source>
</evidence>
<comment type="similarity">
    <text evidence="1">Belongs to the ABC transporter superfamily. ABCD family. Peroxisomal fatty acyl CoA transporter (TC 3.A.1.203) subfamily.</text>
</comment>
<feature type="transmembrane region" description="Helical" evidence="8">
    <location>
        <begin position="254"/>
        <end position="272"/>
    </location>
</feature>
<dbReference type="SUPFAM" id="SSF90123">
    <property type="entry name" value="ABC transporter transmembrane region"/>
    <property type="match status" value="2"/>
</dbReference>
<evidence type="ECO:0000313" key="12">
    <source>
        <dbReference type="Proteomes" id="UP001497512"/>
    </source>
</evidence>
<dbReference type="PROSITE" id="PS50893">
    <property type="entry name" value="ABC_TRANSPORTER_2"/>
    <property type="match status" value="2"/>
</dbReference>
<evidence type="ECO:0000256" key="7">
    <source>
        <dbReference type="ARBA" id="ARBA00023136"/>
    </source>
</evidence>
<dbReference type="Pfam" id="PF00005">
    <property type="entry name" value="ABC_tran"/>
    <property type="match status" value="2"/>
</dbReference>
<dbReference type="SMART" id="SM00382">
    <property type="entry name" value="AAA"/>
    <property type="match status" value="2"/>
</dbReference>
<dbReference type="InterPro" id="IPR036640">
    <property type="entry name" value="ABC1_TM_sf"/>
</dbReference>
<feature type="transmembrane region" description="Helical" evidence="8">
    <location>
        <begin position="345"/>
        <end position="363"/>
    </location>
</feature>
<organism evidence="11 12">
    <name type="scientific">Sphagnum troendelagicum</name>
    <dbReference type="NCBI Taxonomy" id="128251"/>
    <lineage>
        <taxon>Eukaryota</taxon>
        <taxon>Viridiplantae</taxon>
        <taxon>Streptophyta</taxon>
        <taxon>Embryophyta</taxon>
        <taxon>Bryophyta</taxon>
        <taxon>Sphagnophytina</taxon>
        <taxon>Sphagnopsida</taxon>
        <taxon>Sphagnales</taxon>
        <taxon>Sphagnaceae</taxon>
        <taxon>Sphagnum</taxon>
    </lineage>
</organism>
<feature type="domain" description="ABC transporter" evidence="9">
    <location>
        <begin position="1116"/>
        <end position="1352"/>
    </location>
</feature>
<protein>
    <recommendedName>
        <fullName evidence="13">ABC transporter D family member 1</fullName>
    </recommendedName>
</protein>
<proteinExistence type="inferred from homology"/>
<evidence type="ECO:0000256" key="4">
    <source>
        <dbReference type="ARBA" id="ARBA00022741"/>
    </source>
</evidence>
<dbReference type="InterPro" id="IPR003439">
    <property type="entry name" value="ABC_transporter-like_ATP-bd"/>
</dbReference>
<name>A0ABP0UZY9_9BRYO</name>
<dbReference type="Gene3D" id="1.20.1560.10">
    <property type="entry name" value="ABC transporter type 1, transmembrane domain"/>
    <property type="match status" value="1"/>
</dbReference>
<feature type="domain" description="ABC transmembrane type-1" evidence="10">
    <location>
        <begin position="766"/>
        <end position="1004"/>
    </location>
</feature>
<feature type="domain" description="ABC transporter" evidence="9">
    <location>
        <begin position="451"/>
        <end position="699"/>
    </location>
</feature>
<sequence length="1355" mass="150572">MSSVQLAHALKRKINLFVFCRKALAVVAVVLFAGGGLAYNHSNRQRQKPIHHPLAHAADTDDGEEVARAAAKGRSSGVLQKGKQKRGGLKSVKVVSAILLAHMGKQGMENLLSLAAIAVLRTALGNRLARVQGFLFRAAFLRRVPLFMQLISENLVLCLLQSVLVSTTRFLTGTLSLCFRKILTDRVHADYFQNLTYYKMSHVDHRISNAEQRIASDIPRFCAELSDLIQEDIMAIFDACLYTWRLCSYAHPKYAFSILAYVLGAGVITGVLSPPFGRLMSTEQQLEGEYRQLHSRIRTHSESIAFYGGQVREASIIKQRFKALVKHLGKVLHTQWWFGMIQDCFLKYLGATFAVVLIIGPFFGGNLRPDSSTLGRAKMLSNMRYHTSVIISLFQAMGTLASSSRRLSRVSGYADRIRELIMVARELRIAGGSKVVSNRDSDSYFVEAKYIEFEGVKVVTPTGNILVKDLTLKVEQGSNLLITGPNGSGKSSLFRVLGGLWPLVAGRIAKPGTGADLSHEIFYVPQRPYMAVGTLRDQLIYPLTSAEETKPLMINGMRELLKNVDLEYLLDRYPLEEELNWGDELSLGEQQRLGMARLFYHRPAFAILDECTSAVTTDMEQRFCNKVRAMGTSCVTISHRPALVAFHDTVLSLDGEGGWSVHYKRENPLTLLEEKNNHEDGELQSDCKSGAMVVQEHFLASTTKDTHNDSQADDAYVSTILATSPPPDPLIPIPLVPRLKAEPRTTAARVSSLAKILVPTILGKQGGQLLAVALLVVSRTWISDRIADLNGTSLKHVLHQDKVAFIRLTGISVLQSVASAIVAPSLRNLTAKLALGWRYRLTESLSKLYFQNNAYYKAVHLSESGMDADQRITQDVDKLCGDLSGLVTGMVKPLVDILWFTMRMKSLTGRRGVAILYAYMFLGLGFLHAITPDFGGLSSKEQQLEGYFRYAHSRLRTHAESVAFFGGGSREQAVVEGRFKTLLTHSHKLLRKRWVFGIADEFLTKQLPHNVTWGLSLLYAVEHGGDRAQVSVQAELAHDLRFLASVVSQSFLAFGDIMELYRKFVELSGGITRVSELEELLRAAQNDTKIPKSSSPSPNPLLMIEQQRKFPVNNGIVFSEVDIVAPGQKLLARKLSFRINSGQSLLVTGPNGSGKTSLFRVLGGLWPIVSGSIAKPGMLLTDGNNESTGLSHEIFYVPQRPYTALGSLRDQLIYPLTLADATRKVLQDNEQDSYINELLDQRLRSILEDVRLVYLLEREGGWDVTANWEDMLSLGEQQRLGMARLFFHHPKFGILDECTNATSVDVEESLYKRAQALGIAVVTISQRPALIPYHSMELRLIDGEGGWELRSIKQN</sequence>
<evidence type="ECO:0000259" key="9">
    <source>
        <dbReference type="PROSITE" id="PS50893"/>
    </source>
</evidence>
<evidence type="ECO:0000256" key="5">
    <source>
        <dbReference type="ARBA" id="ARBA00022840"/>
    </source>
</evidence>
<keyword evidence="7 8" id="KW-0472">Membrane</keyword>
<evidence type="ECO:0000259" key="10">
    <source>
        <dbReference type="PROSITE" id="PS50929"/>
    </source>
</evidence>
<dbReference type="PANTHER" id="PTHR11384">
    <property type="entry name" value="ATP-BINDING CASSETTE, SUB-FAMILY D MEMBER"/>
    <property type="match status" value="1"/>
</dbReference>
<dbReference type="SUPFAM" id="SSF52540">
    <property type="entry name" value="P-loop containing nucleoside triphosphate hydrolases"/>
    <property type="match status" value="2"/>
</dbReference>
<reference evidence="11" key="1">
    <citation type="submission" date="2024-02" db="EMBL/GenBank/DDBJ databases">
        <authorList>
            <consortium name="ELIXIR-Norway"/>
            <consortium name="Elixir Norway"/>
        </authorList>
    </citation>
    <scope>NUCLEOTIDE SEQUENCE</scope>
</reference>
<dbReference type="InterPro" id="IPR027417">
    <property type="entry name" value="P-loop_NTPase"/>
</dbReference>
<dbReference type="EMBL" id="OZ019900">
    <property type="protein sequence ID" value="CAK9233865.1"/>
    <property type="molecule type" value="Genomic_DNA"/>
</dbReference>
<keyword evidence="12" id="KW-1185">Reference proteome</keyword>
<keyword evidence="2" id="KW-0813">Transport</keyword>
<dbReference type="Proteomes" id="UP001497512">
    <property type="component" value="Chromosome 8"/>
</dbReference>
<keyword evidence="6 8" id="KW-1133">Transmembrane helix</keyword>
<evidence type="ECO:0000256" key="1">
    <source>
        <dbReference type="ARBA" id="ARBA00008575"/>
    </source>
</evidence>
<dbReference type="PANTHER" id="PTHR11384:SF56">
    <property type="entry name" value="ABC TRANSPORTER D FAMILY MEMBER 1"/>
    <property type="match status" value="1"/>
</dbReference>
<dbReference type="CDD" id="cd03223">
    <property type="entry name" value="ABCD_peroxisomal_ALDP"/>
    <property type="match status" value="2"/>
</dbReference>
<evidence type="ECO:0000313" key="11">
    <source>
        <dbReference type="EMBL" id="CAK9233865.1"/>
    </source>
</evidence>
<feature type="transmembrane region" description="Helical" evidence="8">
    <location>
        <begin position="912"/>
        <end position="930"/>
    </location>
</feature>
<dbReference type="PROSITE" id="PS50929">
    <property type="entry name" value="ABC_TM1F"/>
    <property type="match status" value="2"/>
</dbReference>
<evidence type="ECO:0000256" key="2">
    <source>
        <dbReference type="ARBA" id="ARBA00022448"/>
    </source>
</evidence>
<dbReference type="PROSITE" id="PS00211">
    <property type="entry name" value="ABC_TRANSPORTER_1"/>
    <property type="match status" value="2"/>
</dbReference>
<accession>A0ABP0UZY9</accession>
<evidence type="ECO:0000256" key="3">
    <source>
        <dbReference type="ARBA" id="ARBA00022692"/>
    </source>
</evidence>
<dbReference type="InterPro" id="IPR011527">
    <property type="entry name" value="ABC1_TM_dom"/>
</dbReference>
<keyword evidence="5" id="KW-0067">ATP-binding</keyword>
<dbReference type="InterPro" id="IPR003593">
    <property type="entry name" value="AAA+_ATPase"/>
</dbReference>
<feature type="domain" description="ABC transmembrane type-1" evidence="10">
    <location>
        <begin position="186"/>
        <end position="345"/>
    </location>
</feature>
<evidence type="ECO:0000256" key="8">
    <source>
        <dbReference type="SAM" id="Phobius"/>
    </source>
</evidence>
<keyword evidence="4" id="KW-0547">Nucleotide-binding</keyword>
<dbReference type="Gene3D" id="3.40.50.300">
    <property type="entry name" value="P-loop containing nucleotide triphosphate hydrolases"/>
    <property type="match status" value="2"/>
</dbReference>
<gene>
    <name evidence="11" type="ORF">CSSPTR1EN2_LOCUS21778</name>
</gene>
<dbReference type="Pfam" id="PF06472">
    <property type="entry name" value="ABC_membrane_2"/>
    <property type="match status" value="2"/>
</dbReference>
<dbReference type="InterPro" id="IPR050835">
    <property type="entry name" value="ABC_transporter_sub-D"/>
</dbReference>
<keyword evidence="3 8" id="KW-0812">Transmembrane</keyword>
<evidence type="ECO:0008006" key="13">
    <source>
        <dbReference type="Google" id="ProtNLM"/>
    </source>
</evidence>